<dbReference type="Gene3D" id="2.60.40.10">
    <property type="entry name" value="Immunoglobulins"/>
    <property type="match status" value="1"/>
</dbReference>
<sequence length="336" mass="36618">MSPGSRGRPRAVASTHMVVMKELSAAMRQLRSAAGCERLEDAVEVLNATIAELYPESARSRQAGGTSSLPHPVTVRYVSGIETGNTTKAPVPAWLRSVTAYRREQLRGSQVPAWLVHAYDVAFLADGYLVDMYRWAVSLQADQSADPPRAPAYARLAQIGPDGFDAEVAMFLDGPETMRVAVRDMSAAIRRYPSAPTSATDWLPDHEDRCGNVVNPERDLPEGVVVLPGTFVLGWWRLRNTGVRPWKHKVLYRAGGGDAGLRTPPFVPVPDAPPGGEVDIAVPIRAPHHPGTYRLCLRLGWPNGVYCYPSTLIGAIMTLVVLPEQYAGCGTPWRTT</sequence>
<dbReference type="OrthoDB" id="166850at2"/>
<dbReference type="PANTHER" id="PTHR20930:SF0">
    <property type="entry name" value="PROTEIN ILRUN"/>
    <property type="match status" value="1"/>
</dbReference>
<keyword evidence="3" id="KW-1185">Reference proteome</keyword>
<name>A0A5Q0GXA0_SACSY</name>
<dbReference type="InterPro" id="IPR032350">
    <property type="entry name" value="Nbr1_FW"/>
</dbReference>
<feature type="domain" description="Nbr1 FW" evidence="1">
    <location>
        <begin position="220"/>
        <end position="310"/>
    </location>
</feature>
<dbReference type="CDD" id="cd14947">
    <property type="entry name" value="NBR1_like"/>
    <property type="match status" value="1"/>
</dbReference>
<dbReference type="GO" id="GO:0005975">
    <property type="term" value="P:carbohydrate metabolic process"/>
    <property type="evidence" value="ECO:0007669"/>
    <property type="project" value="UniProtKB-ARBA"/>
</dbReference>
<dbReference type="InterPro" id="IPR013783">
    <property type="entry name" value="Ig-like_fold"/>
</dbReference>
<evidence type="ECO:0000313" key="2">
    <source>
        <dbReference type="EMBL" id="QFZ18706.1"/>
    </source>
</evidence>
<dbReference type="AlphaFoldDB" id="A0A5Q0GXA0"/>
<dbReference type="Pfam" id="PF16158">
    <property type="entry name" value="N_BRCA1_IG"/>
    <property type="match status" value="1"/>
</dbReference>
<organism evidence="2 3">
    <name type="scientific">Saccharothrix syringae</name>
    <name type="common">Nocardiopsis syringae</name>
    <dbReference type="NCBI Taxonomy" id="103733"/>
    <lineage>
        <taxon>Bacteria</taxon>
        <taxon>Bacillati</taxon>
        <taxon>Actinomycetota</taxon>
        <taxon>Actinomycetes</taxon>
        <taxon>Pseudonocardiales</taxon>
        <taxon>Pseudonocardiaceae</taxon>
        <taxon>Saccharothrix</taxon>
    </lineage>
</organism>
<dbReference type="PANTHER" id="PTHR20930">
    <property type="entry name" value="OVARIAN CARCINOMA ANTIGEN CA125-RELATED"/>
    <property type="match status" value="1"/>
</dbReference>
<proteinExistence type="predicted"/>
<dbReference type="KEGG" id="ssyi:EKG83_15670"/>
<dbReference type="EMBL" id="CP034550">
    <property type="protein sequence ID" value="QFZ18706.1"/>
    <property type="molecule type" value="Genomic_DNA"/>
</dbReference>
<dbReference type="Proteomes" id="UP000325787">
    <property type="component" value="Chromosome"/>
</dbReference>
<gene>
    <name evidence="2" type="ORF">EKG83_15670</name>
</gene>
<reference evidence="3" key="1">
    <citation type="journal article" date="2021" name="Curr. Microbiol.">
        <title>Complete genome of nocamycin-producing strain Saccharothrix syringae NRRL B-16468 reveals the biosynthetic potential for secondary metabolites.</title>
        <authorList>
            <person name="Mo X."/>
            <person name="Yang S."/>
        </authorList>
    </citation>
    <scope>NUCLEOTIDE SEQUENCE [LARGE SCALE GENOMIC DNA]</scope>
    <source>
        <strain evidence="3">ATCC 51364 / DSM 43886 / JCM 6844 / KCTC 9398 / NBRC 14523 / NRRL B-16468 / INA 2240</strain>
    </source>
</reference>
<evidence type="ECO:0000259" key="1">
    <source>
        <dbReference type="Pfam" id="PF16158"/>
    </source>
</evidence>
<protein>
    <recommendedName>
        <fullName evidence="1">Nbr1 FW domain-containing protein</fullName>
    </recommendedName>
</protein>
<evidence type="ECO:0000313" key="3">
    <source>
        <dbReference type="Proteomes" id="UP000325787"/>
    </source>
</evidence>
<accession>A0A5Q0GXA0</accession>